<dbReference type="AlphaFoldDB" id="A0A0A9BT50"/>
<organism evidence="2">
    <name type="scientific">Arundo donax</name>
    <name type="common">Giant reed</name>
    <name type="synonym">Donax arundinaceus</name>
    <dbReference type="NCBI Taxonomy" id="35708"/>
    <lineage>
        <taxon>Eukaryota</taxon>
        <taxon>Viridiplantae</taxon>
        <taxon>Streptophyta</taxon>
        <taxon>Embryophyta</taxon>
        <taxon>Tracheophyta</taxon>
        <taxon>Spermatophyta</taxon>
        <taxon>Magnoliopsida</taxon>
        <taxon>Liliopsida</taxon>
        <taxon>Poales</taxon>
        <taxon>Poaceae</taxon>
        <taxon>PACMAD clade</taxon>
        <taxon>Arundinoideae</taxon>
        <taxon>Arundineae</taxon>
        <taxon>Arundo</taxon>
    </lineage>
</organism>
<feature type="region of interest" description="Disordered" evidence="1">
    <location>
        <begin position="1"/>
        <end position="44"/>
    </location>
</feature>
<proteinExistence type="predicted"/>
<reference evidence="2" key="1">
    <citation type="submission" date="2014-09" db="EMBL/GenBank/DDBJ databases">
        <authorList>
            <person name="Magalhaes I.L.F."/>
            <person name="Oliveira U."/>
            <person name="Santos F.R."/>
            <person name="Vidigal T.H.D.A."/>
            <person name="Brescovit A.D."/>
            <person name="Santos A.J."/>
        </authorList>
    </citation>
    <scope>NUCLEOTIDE SEQUENCE</scope>
    <source>
        <tissue evidence="2">Shoot tissue taken approximately 20 cm above the soil surface</tissue>
    </source>
</reference>
<name>A0A0A9BT50_ARUDO</name>
<evidence type="ECO:0000256" key="1">
    <source>
        <dbReference type="SAM" id="MobiDB-lite"/>
    </source>
</evidence>
<protein>
    <submittedName>
        <fullName evidence="2">Uncharacterized protein</fullName>
    </submittedName>
</protein>
<feature type="compositionally biased region" description="Polar residues" evidence="1">
    <location>
        <begin position="18"/>
        <end position="27"/>
    </location>
</feature>
<dbReference type="EMBL" id="GBRH01230696">
    <property type="protein sequence ID" value="JAD67199.1"/>
    <property type="molecule type" value="Transcribed_RNA"/>
</dbReference>
<sequence length="44" mass="4649">MEDSAETFEQASVIPGSANLTSNQSKPGNLPRKPTPSGHSRLPN</sequence>
<reference evidence="2" key="2">
    <citation type="journal article" date="2015" name="Data Brief">
        <title>Shoot transcriptome of the giant reed, Arundo donax.</title>
        <authorList>
            <person name="Barrero R.A."/>
            <person name="Guerrero F.D."/>
            <person name="Moolhuijzen P."/>
            <person name="Goolsby J.A."/>
            <person name="Tidwell J."/>
            <person name="Bellgard S.E."/>
            <person name="Bellgard M.I."/>
        </authorList>
    </citation>
    <scope>NUCLEOTIDE SEQUENCE</scope>
    <source>
        <tissue evidence="2">Shoot tissue taken approximately 20 cm above the soil surface</tissue>
    </source>
</reference>
<evidence type="ECO:0000313" key="2">
    <source>
        <dbReference type="EMBL" id="JAD67199.1"/>
    </source>
</evidence>
<accession>A0A0A9BT50</accession>